<dbReference type="EMBL" id="UINC01036778">
    <property type="protein sequence ID" value="SVB31263.1"/>
    <property type="molecule type" value="Genomic_DNA"/>
</dbReference>
<dbReference type="Gene3D" id="3.40.50.150">
    <property type="entry name" value="Vaccinia Virus protein VP39"/>
    <property type="match status" value="1"/>
</dbReference>
<name>A0A382D100_9ZZZZ</name>
<dbReference type="PANTHER" id="PTHR34203:SF15">
    <property type="entry name" value="SLL1173 PROTEIN"/>
    <property type="match status" value="1"/>
</dbReference>
<sequence length="215" mass="25441">MDSNMQLLLDIGSHKGETIKIFLKNFNIKNIYSFEASASNYAILKNNITKIKKKYINCNINIFNIGIGNSNAEKIFYDLSDSNSSTFNTINKDSSYFKRKNKILSFFLKKDFFVKENLVKQVRLFDFINKNKLGEIDILKIDTEGYELEVLKGLEDKINDIKFIYFEHHYDNMIEKNYKFSDIHDLLTSKGFNKSFKIRMPFRKSFDYIYKKKIV</sequence>
<dbReference type="AlphaFoldDB" id="A0A382D100"/>
<dbReference type="InterPro" id="IPR052514">
    <property type="entry name" value="SAM-dependent_MTase"/>
</dbReference>
<accession>A0A382D100</accession>
<organism evidence="2">
    <name type="scientific">marine metagenome</name>
    <dbReference type="NCBI Taxonomy" id="408172"/>
    <lineage>
        <taxon>unclassified sequences</taxon>
        <taxon>metagenomes</taxon>
        <taxon>ecological metagenomes</taxon>
    </lineage>
</organism>
<reference evidence="2" key="1">
    <citation type="submission" date="2018-05" db="EMBL/GenBank/DDBJ databases">
        <authorList>
            <person name="Lanie J.A."/>
            <person name="Ng W.-L."/>
            <person name="Kazmierczak K.M."/>
            <person name="Andrzejewski T.M."/>
            <person name="Davidsen T.M."/>
            <person name="Wayne K.J."/>
            <person name="Tettelin H."/>
            <person name="Glass J.I."/>
            <person name="Rusch D."/>
            <person name="Podicherti R."/>
            <person name="Tsui H.-C.T."/>
            <person name="Winkler M.E."/>
        </authorList>
    </citation>
    <scope>NUCLEOTIDE SEQUENCE</scope>
</reference>
<evidence type="ECO:0000259" key="1">
    <source>
        <dbReference type="Pfam" id="PF05050"/>
    </source>
</evidence>
<dbReference type="InterPro" id="IPR006342">
    <property type="entry name" value="FkbM_mtfrase"/>
</dbReference>
<dbReference type="PANTHER" id="PTHR34203">
    <property type="entry name" value="METHYLTRANSFERASE, FKBM FAMILY PROTEIN"/>
    <property type="match status" value="1"/>
</dbReference>
<protein>
    <recommendedName>
        <fullName evidence="1">Methyltransferase FkbM domain-containing protein</fullName>
    </recommendedName>
</protein>
<dbReference type="NCBIfam" id="TIGR01444">
    <property type="entry name" value="fkbM_fam"/>
    <property type="match status" value="1"/>
</dbReference>
<dbReference type="SUPFAM" id="SSF53335">
    <property type="entry name" value="S-adenosyl-L-methionine-dependent methyltransferases"/>
    <property type="match status" value="1"/>
</dbReference>
<evidence type="ECO:0000313" key="2">
    <source>
        <dbReference type="EMBL" id="SVB31263.1"/>
    </source>
</evidence>
<dbReference type="Pfam" id="PF05050">
    <property type="entry name" value="Methyltransf_21"/>
    <property type="match status" value="1"/>
</dbReference>
<proteinExistence type="predicted"/>
<gene>
    <name evidence="2" type="ORF">METZ01_LOCUS184117</name>
</gene>
<dbReference type="InterPro" id="IPR029063">
    <property type="entry name" value="SAM-dependent_MTases_sf"/>
</dbReference>
<feature type="domain" description="Methyltransferase FkbM" evidence="1">
    <location>
        <begin position="10"/>
        <end position="192"/>
    </location>
</feature>